<comment type="caution">
    <text evidence="1">The sequence shown here is derived from an EMBL/GenBank/DDBJ whole genome shotgun (WGS) entry which is preliminary data.</text>
</comment>
<organism evidence="1 2">
    <name type="scientific">Pedobacter quisquiliarum</name>
    <dbReference type="NCBI Taxonomy" id="1834438"/>
    <lineage>
        <taxon>Bacteria</taxon>
        <taxon>Pseudomonadati</taxon>
        <taxon>Bacteroidota</taxon>
        <taxon>Sphingobacteriia</taxon>
        <taxon>Sphingobacteriales</taxon>
        <taxon>Sphingobacteriaceae</taxon>
        <taxon>Pedobacter</taxon>
    </lineage>
</organism>
<reference evidence="1" key="1">
    <citation type="journal article" date="2014" name="Int. J. Syst. Evol. Microbiol.">
        <title>Complete genome sequence of Corynebacterium casei LMG S-19264T (=DSM 44701T), isolated from a smear-ripened cheese.</title>
        <authorList>
            <consortium name="US DOE Joint Genome Institute (JGI-PGF)"/>
            <person name="Walter F."/>
            <person name="Albersmeier A."/>
            <person name="Kalinowski J."/>
            <person name="Ruckert C."/>
        </authorList>
    </citation>
    <scope>NUCLEOTIDE SEQUENCE</scope>
    <source>
        <strain evidence="1">CGMCC 1.15343</strain>
    </source>
</reference>
<sequence>MKHNYFRSFMFLALGAMIMSCSKEEATPTKADHNKLAASDYIDDLPVVIPASTVYPNEPEVLSGVTHLIRYGEEESDPKSPFTVTEMPGKAYLDETCLFDFSKKTYGKGFSFIKNKNINLGFHTSLTPDVQVIKLPTNLPPVDGWNLPWGSMPMVQGNPKEVLFARIIDEVTLVFSKPIIQFGVELTPNKRDYDCSVYVSAGKMQYDYTSGSVSKIARTPGGANFYGIKATQPFTTVTISWTKSTGTDPRDPEGFILANLRYKLAK</sequence>
<evidence type="ECO:0000313" key="1">
    <source>
        <dbReference type="EMBL" id="GGC64795.1"/>
    </source>
</evidence>
<evidence type="ECO:0000313" key="2">
    <source>
        <dbReference type="Proteomes" id="UP000651668"/>
    </source>
</evidence>
<dbReference type="RefSeq" id="WP_188626550.1">
    <property type="nucleotide sequence ID" value="NZ_BMIL01000005.1"/>
</dbReference>
<reference evidence="1" key="2">
    <citation type="submission" date="2020-09" db="EMBL/GenBank/DDBJ databases">
        <authorList>
            <person name="Sun Q."/>
            <person name="Zhou Y."/>
        </authorList>
    </citation>
    <scope>NUCLEOTIDE SEQUENCE</scope>
    <source>
        <strain evidence="1">CGMCC 1.15343</strain>
    </source>
</reference>
<protein>
    <submittedName>
        <fullName evidence="1">Uncharacterized protein</fullName>
    </submittedName>
</protein>
<dbReference type="EMBL" id="BMIL01000005">
    <property type="protein sequence ID" value="GGC64795.1"/>
    <property type="molecule type" value="Genomic_DNA"/>
</dbReference>
<dbReference type="PROSITE" id="PS51257">
    <property type="entry name" value="PROKAR_LIPOPROTEIN"/>
    <property type="match status" value="1"/>
</dbReference>
<dbReference type="AlphaFoldDB" id="A0A916XE09"/>
<dbReference type="Proteomes" id="UP000651668">
    <property type="component" value="Unassembled WGS sequence"/>
</dbReference>
<proteinExistence type="predicted"/>
<name>A0A916XE09_9SPHI</name>
<gene>
    <name evidence="1" type="ORF">GCM10011387_18020</name>
</gene>
<keyword evidence="2" id="KW-1185">Reference proteome</keyword>
<accession>A0A916XE09</accession>